<keyword evidence="2" id="KW-0699">rRNA-binding</keyword>
<feature type="region of interest" description="Disordered" evidence="8">
    <location>
        <begin position="166"/>
        <end position="189"/>
    </location>
</feature>
<dbReference type="InterPro" id="IPR023574">
    <property type="entry name" value="Ribosomal_uL4_dom_sf"/>
</dbReference>
<evidence type="ECO:0000256" key="5">
    <source>
        <dbReference type="ARBA" id="ARBA00023274"/>
    </source>
</evidence>
<dbReference type="EMBL" id="CAUJNA010003638">
    <property type="protein sequence ID" value="CAJ1406633.1"/>
    <property type="molecule type" value="Genomic_DNA"/>
</dbReference>
<dbReference type="InterPro" id="IPR002136">
    <property type="entry name" value="Ribosomal_uL4"/>
</dbReference>
<evidence type="ECO:0000256" key="7">
    <source>
        <dbReference type="ARBA" id="ARBA00035387"/>
    </source>
</evidence>
<dbReference type="PROSITE" id="PS50858">
    <property type="entry name" value="BSD"/>
    <property type="match status" value="1"/>
</dbReference>
<keyword evidence="3" id="KW-0694">RNA-binding</keyword>
<evidence type="ECO:0000256" key="2">
    <source>
        <dbReference type="ARBA" id="ARBA00022730"/>
    </source>
</evidence>
<name>A0AA36JKF6_9DINO</name>
<dbReference type="Gene3D" id="3.40.1370.10">
    <property type="match status" value="1"/>
</dbReference>
<organism evidence="11 12">
    <name type="scientific">Effrenium voratum</name>
    <dbReference type="NCBI Taxonomy" id="2562239"/>
    <lineage>
        <taxon>Eukaryota</taxon>
        <taxon>Sar</taxon>
        <taxon>Alveolata</taxon>
        <taxon>Dinophyceae</taxon>
        <taxon>Suessiales</taxon>
        <taxon>Symbiodiniaceae</taxon>
        <taxon>Effrenium</taxon>
    </lineage>
</organism>
<dbReference type="InterPro" id="IPR013005">
    <property type="entry name" value="Ribosomal_uL4-like"/>
</dbReference>
<dbReference type="Proteomes" id="UP001178507">
    <property type="component" value="Unassembled WGS sequence"/>
</dbReference>
<dbReference type="PANTHER" id="PTHR10746:SF17">
    <property type="entry name" value="LARGE RIBOSOMAL SUBUNIT PROTEIN UL4C"/>
    <property type="match status" value="1"/>
</dbReference>
<dbReference type="GO" id="GO:0019843">
    <property type="term" value="F:rRNA binding"/>
    <property type="evidence" value="ECO:0007669"/>
    <property type="project" value="UniProtKB-KW"/>
</dbReference>
<evidence type="ECO:0000256" key="3">
    <source>
        <dbReference type="ARBA" id="ARBA00022884"/>
    </source>
</evidence>
<keyword evidence="4" id="KW-0689">Ribosomal protein</keyword>
<dbReference type="Pfam" id="PF00573">
    <property type="entry name" value="Ribosomal_L4"/>
    <property type="match status" value="1"/>
</dbReference>
<accession>A0AA36JKF6</accession>
<evidence type="ECO:0000256" key="1">
    <source>
        <dbReference type="ARBA" id="ARBA00010528"/>
    </source>
</evidence>
<proteinExistence type="inferred from homology"/>
<protein>
    <recommendedName>
        <fullName evidence="6">Large ribosomal subunit protein uL4c</fullName>
    </recommendedName>
    <alternativeName>
        <fullName evidence="7">50S ribosomal protein L4, chloroplastic</fullName>
    </alternativeName>
</protein>
<feature type="domain" description="BSD" evidence="10">
    <location>
        <begin position="319"/>
        <end position="374"/>
    </location>
</feature>
<evidence type="ECO:0000256" key="8">
    <source>
        <dbReference type="SAM" id="MobiDB-lite"/>
    </source>
</evidence>
<evidence type="ECO:0000259" key="10">
    <source>
        <dbReference type="PROSITE" id="PS50858"/>
    </source>
</evidence>
<evidence type="ECO:0000256" key="6">
    <source>
        <dbReference type="ARBA" id="ARBA00035208"/>
    </source>
</evidence>
<comment type="caution">
    <text evidence="11">The sequence shown here is derived from an EMBL/GenBank/DDBJ whole genome shotgun (WGS) entry which is preliminary data.</text>
</comment>
<keyword evidence="5" id="KW-0687">Ribonucleoprotein</keyword>
<feature type="chain" id="PRO_5041339190" description="Large ribosomal subunit protein uL4c" evidence="9">
    <location>
        <begin position="23"/>
        <end position="377"/>
    </location>
</feature>
<evidence type="ECO:0000313" key="11">
    <source>
        <dbReference type="EMBL" id="CAJ1406633.1"/>
    </source>
</evidence>
<comment type="similarity">
    <text evidence="1">Belongs to the universal ribosomal protein uL4 family.</text>
</comment>
<dbReference type="InterPro" id="IPR005607">
    <property type="entry name" value="BSD_dom"/>
</dbReference>
<keyword evidence="9" id="KW-0732">Signal</keyword>
<keyword evidence="12" id="KW-1185">Reference proteome</keyword>
<feature type="region of interest" description="Disordered" evidence="8">
    <location>
        <begin position="32"/>
        <end position="51"/>
    </location>
</feature>
<dbReference type="GO" id="GO:1990904">
    <property type="term" value="C:ribonucleoprotein complex"/>
    <property type="evidence" value="ECO:0007669"/>
    <property type="project" value="UniProtKB-KW"/>
</dbReference>
<reference evidence="11" key="1">
    <citation type="submission" date="2023-08" db="EMBL/GenBank/DDBJ databases">
        <authorList>
            <person name="Chen Y."/>
            <person name="Shah S."/>
            <person name="Dougan E. K."/>
            <person name="Thang M."/>
            <person name="Chan C."/>
        </authorList>
    </citation>
    <scope>NUCLEOTIDE SEQUENCE</scope>
</reference>
<dbReference type="GO" id="GO:0003735">
    <property type="term" value="F:structural constituent of ribosome"/>
    <property type="evidence" value="ECO:0007669"/>
    <property type="project" value="InterPro"/>
</dbReference>
<evidence type="ECO:0000313" key="12">
    <source>
        <dbReference type="Proteomes" id="UP001178507"/>
    </source>
</evidence>
<evidence type="ECO:0000256" key="4">
    <source>
        <dbReference type="ARBA" id="ARBA00022980"/>
    </source>
</evidence>
<feature type="compositionally biased region" description="Basic residues" evidence="8">
    <location>
        <begin position="179"/>
        <end position="189"/>
    </location>
</feature>
<dbReference type="GO" id="GO:0006412">
    <property type="term" value="P:translation"/>
    <property type="evidence" value="ECO:0007669"/>
    <property type="project" value="InterPro"/>
</dbReference>
<dbReference type="SUPFAM" id="SSF52166">
    <property type="entry name" value="Ribosomal protein L4"/>
    <property type="match status" value="1"/>
</dbReference>
<dbReference type="AlphaFoldDB" id="A0AA36JKF6"/>
<sequence>MAKPQWLVALVGVAALFAASRPLQFVAPSSSLGSLRGASIHSRPSQRPEAPQTCASASVLCTAALLLVAGKAQRSARNAIPKPHTVPVVNLEGKKIGEEELQFQVYNPFTANYVVHQAITIWKYQQLPFTEFHKRRSDMKKGKKLWKNKGVGKARMGSIYSPLFGKSSTNKNPHGLDNKRKKKLGRHHHMKSISTVLQSKWRCMKIVDGLEDIKESRYYELCNMLRGWCGIESGIRQTLMISRNGYGEEHSHRCVPMRFSYRSPLYMAGRLIDNFSMRRPRDMDPDSDGLYQALLGRKIIVSREAFFDLKAKFDAFDGWAFKTPNDILVEQMQKLMKEYPYDRTAEFEAAREVPRKLAEREFWAKEIREKDAEAALS</sequence>
<feature type="signal peptide" evidence="9">
    <location>
        <begin position="1"/>
        <end position="22"/>
    </location>
</feature>
<dbReference type="PANTHER" id="PTHR10746">
    <property type="entry name" value="50S RIBOSOMAL PROTEIN L4"/>
    <property type="match status" value="1"/>
</dbReference>
<gene>
    <name evidence="11" type="ORF">EVOR1521_LOCUS28543</name>
</gene>
<dbReference type="GO" id="GO:0005840">
    <property type="term" value="C:ribosome"/>
    <property type="evidence" value="ECO:0007669"/>
    <property type="project" value="UniProtKB-KW"/>
</dbReference>
<evidence type="ECO:0000256" key="9">
    <source>
        <dbReference type="SAM" id="SignalP"/>
    </source>
</evidence>